<proteinExistence type="predicted"/>
<keyword evidence="3" id="KW-1185">Reference proteome</keyword>
<dbReference type="OrthoDB" id="530342at2759"/>
<accession>A0A090M194</accession>
<protein>
    <submittedName>
        <fullName evidence="1">Unnamed product</fullName>
    </submittedName>
</protein>
<reference evidence="1" key="2">
    <citation type="journal article" date="2014" name="BMC Genomics">
        <title>An improved genome of the model marine alga Ostreococcus tauri unfolds by assessing Illumina de novo assemblies.</title>
        <authorList>
            <person name="Blanc-Mathieu R."/>
            <person name="Verhelst B."/>
            <person name="Derelle E."/>
            <person name="Rombauts S."/>
            <person name="Bouget F.Y."/>
            <person name="Carre I."/>
            <person name="Chateau A."/>
            <person name="Eyre-Walker A."/>
            <person name="Grimsley N."/>
            <person name="Moreau H."/>
            <person name="Piegu B."/>
            <person name="Rivals E."/>
            <person name="Schackwitz W."/>
            <person name="Van de Peer Y."/>
            <person name="Piganeau G."/>
        </authorList>
    </citation>
    <scope>NUCLEOTIDE SEQUENCE</scope>
    <source>
        <strain evidence="1">RCC4221</strain>
    </source>
</reference>
<name>A0A090M194_OSTTA</name>
<reference evidence="1 3" key="1">
    <citation type="journal article" date="2006" name="Proc. Natl. Acad. Sci. U.S.A.">
        <title>Genome analysis of the smallest free-living eukaryote Ostreococcus tauri unveils many unique features.</title>
        <authorList>
            <person name="Derelle E."/>
            <person name="Ferraz C."/>
            <person name="Rombauts S."/>
            <person name="Rouze P."/>
            <person name="Worden A.Z."/>
            <person name="Robbens S."/>
            <person name="Partensky F."/>
            <person name="Degroeve S."/>
            <person name="Echeynie S."/>
            <person name="Cooke R."/>
            <person name="Saeys Y."/>
            <person name="Wuyts J."/>
            <person name="Jabbari K."/>
            <person name="Bowler C."/>
            <person name="Panaud O."/>
            <person name="Piegu B."/>
            <person name="Ball S.G."/>
            <person name="Ral J.-P."/>
            <person name="Bouget F.-Y."/>
            <person name="Piganeau G."/>
            <person name="De Baets B."/>
            <person name="Picard A."/>
            <person name="Delseny M."/>
            <person name="Demaille J."/>
            <person name="Van de Peer Y."/>
            <person name="Moreau H."/>
        </authorList>
    </citation>
    <scope>NUCLEOTIDE SEQUENCE [LARGE SCALE GENOMIC DNA]</scope>
    <source>
        <strain evidence="1 3">OTTH0595</strain>
    </source>
</reference>
<sequence length="109" mass="12181">MIALWLDDEWERGASINRTIGAETARAFERHAARGSALETSEEFYARVVLDVANDLTAVDFRDAFVSAFETSNKLIEMLMLRAGTDVCCVGEDDITRADRYEAIALEET</sequence>
<accession>A0A454XMC9</accession>
<evidence type="ECO:0000313" key="1">
    <source>
        <dbReference type="EMBL" id="CEF98015.1"/>
    </source>
</evidence>
<dbReference type="AlphaFoldDB" id="A0A090M194"/>
<evidence type="ECO:0000313" key="2">
    <source>
        <dbReference type="EMBL" id="OUS47926.1"/>
    </source>
</evidence>
<dbReference type="EMBL" id="CAID01000005">
    <property type="protein sequence ID" value="CEF98015.1"/>
    <property type="molecule type" value="Genomic_DNA"/>
</dbReference>
<evidence type="ECO:0000313" key="3">
    <source>
        <dbReference type="Proteomes" id="UP000009170"/>
    </source>
</evidence>
<organism evidence="1 3">
    <name type="scientific">Ostreococcus tauri</name>
    <name type="common">Marine green alga</name>
    <dbReference type="NCBI Taxonomy" id="70448"/>
    <lineage>
        <taxon>Eukaryota</taxon>
        <taxon>Viridiplantae</taxon>
        <taxon>Chlorophyta</taxon>
        <taxon>Mamiellophyceae</taxon>
        <taxon>Mamiellales</taxon>
        <taxon>Bathycoccaceae</taxon>
        <taxon>Ostreococcus</taxon>
    </lineage>
</organism>
<dbReference type="EMBL" id="KZ155776">
    <property type="protein sequence ID" value="OUS47926.1"/>
    <property type="molecule type" value="Genomic_DNA"/>
</dbReference>
<gene>
    <name evidence="2" type="ORF">BE221DRAFT_190256</name>
    <name evidence="1" type="ORF">OT_ostta05g02810</name>
</gene>
<dbReference type="Proteomes" id="UP000195557">
    <property type="component" value="Unassembled WGS sequence"/>
</dbReference>
<accession>A0A1Y5IEE1</accession>
<dbReference type="InParanoid" id="A0A090M194"/>
<reference evidence="2" key="3">
    <citation type="submission" date="2017-04" db="EMBL/GenBank/DDBJ databases">
        <title>Population genomics of picophytoplankton unveils novel chromosome hypervariability.</title>
        <authorList>
            <consortium name="DOE Joint Genome Institute"/>
            <person name="Blanc-Mathieu R."/>
            <person name="Krasovec M."/>
            <person name="Hebrard M."/>
            <person name="Yau S."/>
            <person name="Desgranges E."/>
            <person name="Martin J."/>
            <person name="Schackwitz W."/>
            <person name="Kuo A."/>
            <person name="Salin G."/>
            <person name="Donnadieu C."/>
            <person name="Desdevises Y."/>
            <person name="Sanchez-Ferandin S."/>
            <person name="Moreau H."/>
            <person name="Rivals E."/>
            <person name="Grigoriev I.V."/>
            <person name="Grimsley N."/>
            <person name="Eyre-Walker A."/>
            <person name="Piganeau G."/>
        </authorList>
    </citation>
    <scope>NUCLEOTIDE SEQUENCE [LARGE SCALE GENOMIC DNA]</scope>
    <source>
        <strain evidence="2">RCC 1115</strain>
    </source>
</reference>
<dbReference type="Proteomes" id="UP000009170">
    <property type="component" value="Unassembled WGS sequence"/>
</dbReference>